<dbReference type="GO" id="GO:0010133">
    <property type="term" value="P:L-proline catabolic process to L-glutamate"/>
    <property type="evidence" value="ECO:0007669"/>
    <property type="project" value="TreeGrafter"/>
</dbReference>
<dbReference type="InterPro" id="IPR015659">
    <property type="entry name" value="Proline_oxidase"/>
</dbReference>
<name>T1GRH8_MEGSC</name>
<dbReference type="InterPro" id="IPR029041">
    <property type="entry name" value="FAD-linked_oxidoreductase-like"/>
</dbReference>
<dbReference type="HOGENOM" id="CLU_018202_3_1_1"/>
<dbReference type="EC" id="1.5.5.2" evidence="5"/>
<comment type="catalytic activity">
    <reaction evidence="5">
        <text>L-proline + a quinone = (S)-1-pyrroline-5-carboxylate + a quinol + H(+)</text>
        <dbReference type="Rhea" id="RHEA:23784"/>
        <dbReference type="ChEBI" id="CHEBI:15378"/>
        <dbReference type="ChEBI" id="CHEBI:17388"/>
        <dbReference type="ChEBI" id="CHEBI:24646"/>
        <dbReference type="ChEBI" id="CHEBI:60039"/>
        <dbReference type="ChEBI" id="CHEBI:132124"/>
        <dbReference type="EC" id="1.5.5.2"/>
    </reaction>
</comment>
<protein>
    <recommendedName>
        <fullName evidence="5">Proline dehydrogenase</fullName>
        <ecNumber evidence="5">1.5.5.2</ecNumber>
    </recommendedName>
</protein>
<comment type="pathway">
    <text evidence="1">Amino-acid degradation; L-proline degradation into L-glutamate; L-glutamate from L-proline: step 1/2.</text>
</comment>
<sequence length="509" mass="58704">MSFRKLWGTISNKISTKKSSPRIDLTFNDPEASFRSKTTPEVLRAYIVYKLCSYEKLVDHNMKLMKISEKILGKFLFSKLMKATFFGHFVGGEDLKQLMPFVMRLQSFGVKSILDYSVEEDLSEEQAEKIVKESSVSEMGDEIADGSLKQYHVMENSHMDRLGTGITAIKLTALGRPQLLLQISEVIMKAREYIDSMAGGNHKNVLLHHKTIEEMERYYKDKVGEQQDVKEFLKQVTSDKEGIINLFPWSGIVDENFQLSETFRIPDPKTGRMRKFISQITPKEESMFRNMIHRVNTIAQKAKEVGGCVMVDAEQTYFQPAISRITVEMMRKHNKEKVVVMNTYQNYLQSAFDEVKADLEQAKRQNFYFGAKIVRGAYMEQERARAKELGYPDPINPTYEATSEMYHKTLIECLTRIRDLKKQKMDPKRITIMVASHNEDTIRLAINKMDEIGVSPEDNVILFGQLLGMCDFITFPLGAADMMSTSIYHMVLLQKCFLICREEPLRIRV</sequence>
<dbReference type="InterPro" id="IPR002872">
    <property type="entry name" value="Proline_DH_dom"/>
</dbReference>
<evidence type="ECO:0000256" key="5">
    <source>
        <dbReference type="RuleBase" id="RU364054"/>
    </source>
</evidence>
<keyword evidence="5" id="KW-0274">FAD</keyword>
<accession>T1GRH8</accession>
<dbReference type="Gene3D" id="3.20.20.220">
    <property type="match status" value="2"/>
</dbReference>
<dbReference type="STRING" id="36166.T1GRH8"/>
<evidence type="ECO:0000313" key="7">
    <source>
        <dbReference type="EnsemblMetazoa" id="MESCA006263-PA"/>
    </source>
</evidence>
<evidence type="ECO:0000256" key="1">
    <source>
        <dbReference type="ARBA" id="ARBA00004739"/>
    </source>
</evidence>
<evidence type="ECO:0000256" key="3">
    <source>
        <dbReference type="ARBA" id="ARBA00023002"/>
    </source>
</evidence>
<dbReference type="PANTHER" id="PTHR13914:SF0">
    <property type="entry name" value="PROLINE DEHYDROGENASE 1, MITOCHONDRIAL"/>
    <property type="match status" value="1"/>
</dbReference>
<reference evidence="7" key="2">
    <citation type="submission" date="2015-06" db="UniProtKB">
        <authorList>
            <consortium name="EnsemblMetazoa"/>
        </authorList>
    </citation>
    <scope>IDENTIFICATION</scope>
</reference>
<dbReference type="GO" id="GO:0005739">
    <property type="term" value="C:mitochondrion"/>
    <property type="evidence" value="ECO:0007669"/>
    <property type="project" value="TreeGrafter"/>
</dbReference>
<comment type="function">
    <text evidence="5">Converts proline to delta-1-pyrroline-5-carboxylate.</text>
</comment>
<proteinExistence type="inferred from homology"/>
<keyword evidence="5" id="KW-0285">Flavoprotein</keyword>
<feature type="domain" description="Proline dehydrogenase" evidence="6">
    <location>
        <begin position="104"/>
        <end position="488"/>
    </location>
</feature>
<dbReference type="Pfam" id="PF01619">
    <property type="entry name" value="Pro_dh"/>
    <property type="match status" value="1"/>
</dbReference>
<dbReference type="OMA" id="GPLKKYH"/>
<dbReference type="AlphaFoldDB" id="T1GRH8"/>
<dbReference type="GO" id="GO:0071949">
    <property type="term" value="F:FAD binding"/>
    <property type="evidence" value="ECO:0007669"/>
    <property type="project" value="TreeGrafter"/>
</dbReference>
<reference evidence="8" key="1">
    <citation type="submission" date="2013-02" db="EMBL/GenBank/DDBJ databases">
        <authorList>
            <person name="Hughes D."/>
        </authorList>
    </citation>
    <scope>NUCLEOTIDE SEQUENCE</scope>
    <source>
        <strain>Durham</strain>
        <strain evidence="8">NC isolate 2 -- Noor lab</strain>
    </source>
</reference>
<evidence type="ECO:0000313" key="8">
    <source>
        <dbReference type="Proteomes" id="UP000015102"/>
    </source>
</evidence>
<dbReference type="PANTHER" id="PTHR13914">
    <property type="entry name" value="PROLINE OXIDASE"/>
    <property type="match status" value="1"/>
</dbReference>
<keyword evidence="8" id="KW-1185">Reference proteome</keyword>
<evidence type="ECO:0000256" key="2">
    <source>
        <dbReference type="ARBA" id="ARBA00005869"/>
    </source>
</evidence>
<dbReference type="GO" id="GO:0004657">
    <property type="term" value="F:proline dehydrogenase activity"/>
    <property type="evidence" value="ECO:0007669"/>
    <property type="project" value="UniProtKB-EC"/>
</dbReference>
<comment type="cofactor">
    <cofactor evidence="5">
        <name>FAD</name>
        <dbReference type="ChEBI" id="CHEBI:57692"/>
    </cofactor>
</comment>
<dbReference type="SUPFAM" id="SSF51730">
    <property type="entry name" value="FAD-linked oxidoreductase"/>
    <property type="match status" value="1"/>
</dbReference>
<keyword evidence="4 5" id="KW-0642">Proline metabolism</keyword>
<keyword evidence="3 5" id="KW-0560">Oxidoreductase</keyword>
<evidence type="ECO:0000256" key="4">
    <source>
        <dbReference type="ARBA" id="ARBA00023062"/>
    </source>
</evidence>
<dbReference type="EMBL" id="CAQQ02000425">
    <property type="status" value="NOT_ANNOTATED_CDS"/>
    <property type="molecule type" value="Genomic_DNA"/>
</dbReference>
<dbReference type="EnsemblMetazoa" id="MESCA006263-RA">
    <property type="protein sequence ID" value="MESCA006263-PA"/>
    <property type="gene ID" value="MESCA006263"/>
</dbReference>
<evidence type="ECO:0000259" key="6">
    <source>
        <dbReference type="Pfam" id="PF01619"/>
    </source>
</evidence>
<comment type="similarity">
    <text evidence="2 5">Belongs to the proline oxidase family.</text>
</comment>
<dbReference type="Proteomes" id="UP000015102">
    <property type="component" value="Unassembled WGS sequence"/>
</dbReference>
<organism evidence="7 8">
    <name type="scientific">Megaselia scalaris</name>
    <name type="common">Humpbacked fly</name>
    <name type="synonym">Phora scalaris</name>
    <dbReference type="NCBI Taxonomy" id="36166"/>
    <lineage>
        <taxon>Eukaryota</taxon>
        <taxon>Metazoa</taxon>
        <taxon>Ecdysozoa</taxon>
        <taxon>Arthropoda</taxon>
        <taxon>Hexapoda</taxon>
        <taxon>Insecta</taxon>
        <taxon>Pterygota</taxon>
        <taxon>Neoptera</taxon>
        <taxon>Endopterygota</taxon>
        <taxon>Diptera</taxon>
        <taxon>Brachycera</taxon>
        <taxon>Muscomorpha</taxon>
        <taxon>Platypezoidea</taxon>
        <taxon>Phoridae</taxon>
        <taxon>Megaseliini</taxon>
        <taxon>Megaselia</taxon>
    </lineage>
</organism>